<protein>
    <submittedName>
        <fullName evidence="2">Uncharacterized protein</fullName>
    </submittedName>
</protein>
<name>A0ABP1RPK3_9HEXA</name>
<dbReference type="InterPro" id="IPR011050">
    <property type="entry name" value="Pectin_lyase_fold/virulence"/>
</dbReference>
<dbReference type="EMBL" id="CAXLJM020000092">
    <property type="protein sequence ID" value="CAL8132548.1"/>
    <property type="molecule type" value="Genomic_DNA"/>
</dbReference>
<dbReference type="Gene3D" id="2.160.20.10">
    <property type="entry name" value="Single-stranded right-handed beta-helix, Pectin lyase-like"/>
    <property type="match status" value="1"/>
</dbReference>
<feature type="signal peptide" evidence="1">
    <location>
        <begin position="1"/>
        <end position="19"/>
    </location>
</feature>
<keyword evidence="3" id="KW-1185">Reference proteome</keyword>
<keyword evidence="1" id="KW-0732">Signal</keyword>
<evidence type="ECO:0000256" key="1">
    <source>
        <dbReference type="SAM" id="SignalP"/>
    </source>
</evidence>
<comment type="caution">
    <text evidence="2">The sequence shown here is derived from an EMBL/GenBank/DDBJ whole genome shotgun (WGS) entry which is preliminary data.</text>
</comment>
<evidence type="ECO:0000313" key="2">
    <source>
        <dbReference type="EMBL" id="CAL8132548.1"/>
    </source>
</evidence>
<dbReference type="SUPFAM" id="SSF51126">
    <property type="entry name" value="Pectin lyase-like"/>
    <property type="match status" value="1"/>
</dbReference>
<sequence>MKVPQNCLHFMWFLHIITAETTAIIRNVITSAQFQEALKSVQPGDYINAQPGDVAVPFRGRFVAASNGTLGSSITITGISIEGQGETEDVGLIIKGDYWIIQGIKIHAAELIIKGNNNYLNASQVSGRPKFGLFLFGNRNRVENCVFTADKSNGTGVMVSGNENSLEGIKVSAKTAIYFGEDSCCGRINEALVSTEMLFLAEVIT</sequence>
<reference evidence="2 3" key="1">
    <citation type="submission" date="2024-08" db="EMBL/GenBank/DDBJ databases">
        <authorList>
            <person name="Cucini C."/>
            <person name="Frati F."/>
        </authorList>
    </citation>
    <scope>NUCLEOTIDE SEQUENCE [LARGE SCALE GENOMIC DNA]</scope>
</reference>
<feature type="chain" id="PRO_5047357092" evidence="1">
    <location>
        <begin position="20"/>
        <end position="205"/>
    </location>
</feature>
<accession>A0ABP1RPK3</accession>
<organism evidence="2 3">
    <name type="scientific">Orchesella dallaii</name>
    <dbReference type="NCBI Taxonomy" id="48710"/>
    <lineage>
        <taxon>Eukaryota</taxon>
        <taxon>Metazoa</taxon>
        <taxon>Ecdysozoa</taxon>
        <taxon>Arthropoda</taxon>
        <taxon>Hexapoda</taxon>
        <taxon>Collembola</taxon>
        <taxon>Entomobryomorpha</taxon>
        <taxon>Entomobryoidea</taxon>
        <taxon>Orchesellidae</taxon>
        <taxon>Orchesellinae</taxon>
        <taxon>Orchesella</taxon>
    </lineage>
</organism>
<dbReference type="Proteomes" id="UP001642540">
    <property type="component" value="Unassembled WGS sequence"/>
</dbReference>
<evidence type="ECO:0000313" key="3">
    <source>
        <dbReference type="Proteomes" id="UP001642540"/>
    </source>
</evidence>
<gene>
    <name evidence="2" type="ORF">ODALV1_LOCUS24652</name>
</gene>
<dbReference type="InterPro" id="IPR012334">
    <property type="entry name" value="Pectin_lyas_fold"/>
</dbReference>
<proteinExistence type="predicted"/>